<proteinExistence type="predicted"/>
<reference evidence="1" key="2">
    <citation type="submission" date="2022-08" db="EMBL/GenBank/DDBJ databases">
        <authorList>
            <person name="Dong C."/>
        </authorList>
    </citation>
    <scope>NUCLEOTIDE SEQUENCE</scope>
    <source>
        <strain evidence="1">59MF3M-4</strain>
    </source>
</reference>
<reference evidence="1" key="1">
    <citation type="journal article" date="2022" name="Front. Microbiol.">
        <title>Genome-based taxonomic rearrangement of Oceanobacter-related bacteria including the description of Thalassolituus hydrocarbonoclasticus sp. nov. and Thalassolituus pacificus sp. nov. and emended description of the genus Thalassolituus.</title>
        <authorList>
            <person name="Dong C."/>
            <person name="Wei L."/>
            <person name="Wang J."/>
            <person name="Lai Q."/>
            <person name="Huang Z."/>
            <person name="Shao Z."/>
        </authorList>
    </citation>
    <scope>NUCLEOTIDE SEQUENCE</scope>
    <source>
        <strain evidence="1">59MF3M-4</strain>
    </source>
</reference>
<dbReference type="EMBL" id="JAOANI010000018">
    <property type="protein sequence ID" value="MCT7359468.1"/>
    <property type="molecule type" value="Genomic_DNA"/>
</dbReference>
<accession>A0A9X2WFU6</accession>
<evidence type="ECO:0000313" key="2">
    <source>
        <dbReference type="Proteomes" id="UP001147830"/>
    </source>
</evidence>
<comment type="caution">
    <text evidence="1">The sequence shown here is derived from an EMBL/GenBank/DDBJ whole genome shotgun (WGS) entry which is preliminary data.</text>
</comment>
<gene>
    <name evidence="1" type="ORF">NYR02_10575</name>
</gene>
<sequence length="128" mass="14932">MKEIILLIITSVSLNATAQTEKETGSFFHETYNYAKLSEQLNTAAMCELTSKRLKIPNSNKFYINAVVELSMKSEYPSHELLEYELAYDSVKNFHHGRFITIDDYNKENQISGYKYLYKELKCELLLK</sequence>
<organism evidence="1 2">
    <name type="scientific">Thalassolituus pacificus</name>
    <dbReference type="NCBI Taxonomy" id="2975440"/>
    <lineage>
        <taxon>Bacteria</taxon>
        <taxon>Pseudomonadati</taxon>
        <taxon>Pseudomonadota</taxon>
        <taxon>Gammaproteobacteria</taxon>
        <taxon>Oceanospirillales</taxon>
        <taxon>Oceanospirillaceae</taxon>
        <taxon>Thalassolituus</taxon>
    </lineage>
</organism>
<name>A0A9X2WFU6_9GAMM</name>
<evidence type="ECO:0000313" key="1">
    <source>
        <dbReference type="EMBL" id="MCT7359468.1"/>
    </source>
</evidence>
<dbReference type="Proteomes" id="UP001147830">
    <property type="component" value="Unassembled WGS sequence"/>
</dbReference>
<keyword evidence="2" id="KW-1185">Reference proteome</keyword>
<protein>
    <submittedName>
        <fullName evidence="1">Uncharacterized protein</fullName>
    </submittedName>
</protein>
<dbReference type="RefSeq" id="WP_260976338.1">
    <property type="nucleotide sequence ID" value="NZ_JAOANI010000018.1"/>
</dbReference>
<dbReference type="AlphaFoldDB" id="A0A9X2WFU6"/>